<accession>A0A1G2NZ44</accession>
<organism evidence="1 2">
    <name type="scientific">Candidatus Taylorbacteria bacterium RIFCSPLOWO2_12_FULL_43_20</name>
    <dbReference type="NCBI Taxonomy" id="1802332"/>
    <lineage>
        <taxon>Bacteria</taxon>
        <taxon>Candidatus Tayloriibacteriota</taxon>
    </lineage>
</organism>
<protein>
    <submittedName>
        <fullName evidence="1">Uncharacterized protein</fullName>
    </submittedName>
</protein>
<reference evidence="1 2" key="1">
    <citation type="journal article" date="2016" name="Nat. Commun.">
        <title>Thousands of microbial genomes shed light on interconnected biogeochemical processes in an aquifer system.</title>
        <authorList>
            <person name="Anantharaman K."/>
            <person name="Brown C.T."/>
            <person name="Hug L.A."/>
            <person name="Sharon I."/>
            <person name="Castelle C.J."/>
            <person name="Probst A.J."/>
            <person name="Thomas B.C."/>
            <person name="Singh A."/>
            <person name="Wilkins M.J."/>
            <person name="Karaoz U."/>
            <person name="Brodie E.L."/>
            <person name="Williams K.H."/>
            <person name="Hubbard S.S."/>
            <person name="Banfield J.F."/>
        </authorList>
    </citation>
    <scope>NUCLEOTIDE SEQUENCE [LARGE SCALE GENOMIC DNA]</scope>
</reference>
<gene>
    <name evidence="1" type="ORF">A3G52_04960</name>
</gene>
<dbReference type="Proteomes" id="UP000177269">
    <property type="component" value="Unassembled WGS sequence"/>
</dbReference>
<evidence type="ECO:0000313" key="2">
    <source>
        <dbReference type="Proteomes" id="UP000177269"/>
    </source>
</evidence>
<evidence type="ECO:0000313" key="1">
    <source>
        <dbReference type="EMBL" id="OHA41367.1"/>
    </source>
</evidence>
<sequence length="222" mass="24849">MKHTTRTLIIIAILILTLLLSYGLKTSETVPEKNNGMENEPASISESYKSQEFNFSLRYPSDWGVSDQAILAMTPAVNVYKIKTGSTTIPLTHHDNETNVSVFPNGIPTEGLFAPAREVDFDPGFAYTADSMLFLKDDGVPFAAYIRPANPPDNWGEAGFIWVRARISNLETKCVDESGETIPEERCDPLTDDHQILWSGTIDERDWEEAKKILRSMEFANS</sequence>
<comment type="caution">
    <text evidence="1">The sequence shown here is derived from an EMBL/GenBank/DDBJ whole genome shotgun (WGS) entry which is preliminary data.</text>
</comment>
<proteinExistence type="predicted"/>
<name>A0A1G2NZ44_9BACT</name>
<dbReference type="EMBL" id="MHSK01000035">
    <property type="protein sequence ID" value="OHA41367.1"/>
    <property type="molecule type" value="Genomic_DNA"/>
</dbReference>
<dbReference type="AlphaFoldDB" id="A0A1G2NZ44"/>